<dbReference type="EMBL" id="JBDFRB010000018">
    <property type="protein sequence ID" value="MEN2745806.1"/>
    <property type="molecule type" value="Genomic_DNA"/>
</dbReference>
<reference evidence="2 3" key="1">
    <citation type="submission" date="2024-05" db="EMBL/GenBank/DDBJ databases">
        <title>Sinomonas sp. nov., isolated from a waste landfill.</title>
        <authorList>
            <person name="Zhao Y."/>
        </authorList>
    </citation>
    <scope>NUCLEOTIDE SEQUENCE [LARGE SCALE GENOMIC DNA]</scope>
    <source>
        <strain evidence="2 3">CCTCC AB2014300</strain>
    </source>
</reference>
<evidence type="ECO:0000313" key="3">
    <source>
        <dbReference type="Proteomes" id="UP001422074"/>
    </source>
</evidence>
<dbReference type="Pfam" id="PF09819">
    <property type="entry name" value="ABC_cobalt"/>
    <property type="match status" value="1"/>
</dbReference>
<dbReference type="InterPro" id="IPR017195">
    <property type="entry name" value="ABC_thiamin-permease_prd"/>
</dbReference>
<dbReference type="PIRSF" id="PIRSF037394">
    <property type="entry name" value="ABC_thiamine-permease_YkoE_prd"/>
    <property type="match status" value="1"/>
</dbReference>
<accession>A0ABU9X2X4</accession>
<keyword evidence="1" id="KW-0812">Transmembrane</keyword>
<feature type="transmembrane region" description="Helical" evidence="1">
    <location>
        <begin position="129"/>
        <end position="147"/>
    </location>
</feature>
<keyword evidence="1" id="KW-0472">Membrane</keyword>
<name>A0ABU9X2X4_9MICC</name>
<feature type="transmembrane region" description="Helical" evidence="1">
    <location>
        <begin position="20"/>
        <end position="41"/>
    </location>
</feature>
<comment type="caution">
    <text evidence="2">The sequence shown here is derived from an EMBL/GenBank/DDBJ whole genome shotgun (WGS) entry which is preliminary data.</text>
</comment>
<protein>
    <submittedName>
        <fullName evidence="2">ECF transporter S component</fullName>
    </submittedName>
</protein>
<gene>
    <name evidence="2" type="ORF">ABCQ75_14855</name>
</gene>
<keyword evidence="1" id="KW-1133">Transmembrane helix</keyword>
<evidence type="ECO:0000256" key="1">
    <source>
        <dbReference type="SAM" id="Phobius"/>
    </source>
</evidence>
<proteinExistence type="predicted"/>
<evidence type="ECO:0000313" key="2">
    <source>
        <dbReference type="EMBL" id="MEN2745806.1"/>
    </source>
</evidence>
<dbReference type="Proteomes" id="UP001422074">
    <property type="component" value="Unassembled WGS sequence"/>
</dbReference>
<feature type="transmembrane region" description="Helical" evidence="1">
    <location>
        <begin position="53"/>
        <end position="78"/>
    </location>
</feature>
<feature type="transmembrane region" description="Helical" evidence="1">
    <location>
        <begin position="167"/>
        <end position="187"/>
    </location>
</feature>
<sequence>MAEGITRPTTPSTGTGRWRVVDIVVGALLAVAGGVLFWAWSNGVYPPLSAGLIAAYAPLGGLISGGWVLPAVLGGLIIRKPGAALFVETVAATGELLMGSPYGTTVLISGIVQGLGAELVFAAFRYRRFTLPVAGLAGAGAGLFMGLNDCFAPWGWNIAYELGDKFAYIGCTVASGIVIAGLVSWLATRGLAKTGALSSFASRRAATEPVL</sequence>
<organism evidence="2 3">
    <name type="scientific">Sinomonas halotolerans</name>
    <dbReference type="NCBI Taxonomy" id="1644133"/>
    <lineage>
        <taxon>Bacteria</taxon>
        <taxon>Bacillati</taxon>
        <taxon>Actinomycetota</taxon>
        <taxon>Actinomycetes</taxon>
        <taxon>Micrococcales</taxon>
        <taxon>Micrococcaceae</taxon>
        <taxon>Sinomonas</taxon>
    </lineage>
</organism>
<dbReference type="RefSeq" id="WP_345886375.1">
    <property type="nucleotide sequence ID" value="NZ_JBDFRB010000018.1"/>
</dbReference>
<keyword evidence="3" id="KW-1185">Reference proteome</keyword>